<dbReference type="SUPFAM" id="SSF51905">
    <property type="entry name" value="FAD/NAD(P)-binding domain"/>
    <property type="match status" value="1"/>
</dbReference>
<dbReference type="VEuPathDB" id="FungiDB:Bcin15g02320"/>
<proteinExistence type="predicted"/>
<dbReference type="Gene3D" id="3.30.70.2450">
    <property type="match status" value="1"/>
</dbReference>
<evidence type="ECO:0000256" key="5">
    <source>
        <dbReference type="SAM" id="SignalP"/>
    </source>
</evidence>
<dbReference type="GO" id="GO:0016709">
    <property type="term" value="F:oxidoreductase activity, acting on paired donors, with incorporation or reduction of molecular oxygen, NAD(P)H as one donor, and incorporation of one atom of oxygen"/>
    <property type="evidence" value="ECO:0007669"/>
    <property type="project" value="UniProtKB-ARBA"/>
</dbReference>
<evidence type="ECO:0000256" key="4">
    <source>
        <dbReference type="ARBA" id="ARBA00023002"/>
    </source>
</evidence>
<gene>
    <name evidence="7" type="ORF">BCIN_15g02320</name>
</gene>
<dbReference type="Gene3D" id="3.50.50.60">
    <property type="entry name" value="FAD/NAD(P)-binding domain"/>
    <property type="match status" value="1"/>
</dbReference>
<dbReference type="PRINTS" id="PR00420">
    <property type="entry name" value="RNGMNOXGNASE"/>
</dbReference>
<sequence length="556" mass="62847">MRSTAVLIVGAGPTGLTLALELSLQNIPFILIEPLFTQSPNSRALVLHTRSMELFSRHSSLVSNLLPLCKQNLGLSFHINKKHAFEMDLSRENMGVLDTEYSGPYFLSQSETESCLEKQLEEYGGRVERGTKAMSIVQDHSGVTVRVKQIRQDGYEESDEEEIRCQYIVGCDGAHSMVRKSADLKFEGSAYQSDFLLADVKLDWEYASDRLTLLMGNEFMMCLPLKDGVYRLVLSIPNSKKEDSIYGEAKDDAPTLKQFEQAFERLAKGEVQLEDPPIWITRFKLHHRLADSFRNGRIFVAGDAAHIHSPAGGQGMNTGIQDAINLGWKLGAVLRNERKESFLDSYTIERRRVGINLLKGTDRVFEFMATTNPVYLYLRNTLFPWMAPIAFKKGENRARRYRFISQLGIRYRHSSICRTASAYYGPRRGGDRAPDGKIVLPDTQERTNLYSLLKGATHHLLLFSGMGRRAMDAQELLETVGTDFPEKEQNWLTVHRIVSEEKKGGEGIYDEAGILHERYGFGSEPGYVCIRPDAYIEYIGTMNGLAEWKASLLLRG</sequence>
<organism evidence="7 8">
    <name type="scientific">Botryotinia fuckeliana (strain B05.10)</name>
    <name type="common">Noble rot fungus</name>
    <name type="synonym">Botrytis cinerea</name>
    <dbReference type="NCBI Taxonomy" id="332648"/>
    <lineage>
        <taxon>Eukaryota</taxon>
        <taxon>Fungi</taxon>
        <taxon>Dikarya</taxon>
        <taxon>Ascomycota</taxon>
        <taxon>Pezizomycotina</taxon>
        <taxon>Leotiomycetes</taxon>
        <taxon>Helotiales</taxon>
        <taxon>Sclerotiniaceae</taxon>
        <taxon>Botrytis</taxon>
    </lineage>
</organism>
<name>A0A384K4I8_BOTFB</name>
<dbReference type="GeneID" id="5430065"/>
<comment type="cofactor">
    <cofactor evidence="1">
        <name>FAD</name>
        <dbReference type="ChEBI" id="CHEBI:57692"/>
    </cofactor>
</comment>
<dbReference type="AlphaFoldDB" id="A0A384K4I8"/>
<dbReference type="Proteomes" id="UP000001798">
    <property type="component" value="Chromosome 15"/>
</dbReference>
<dbReference type="RefSeq" id="XP_001549573.2">
    <property type="nucleotide sequence ID" value="XM_001549523.2"/>
</dbReference>
<reference evidence="7 8" key="3">
    <citation type="journal article" date="2017" name="Mol. Plant Pathol.">
        <title>A gapless genome sequence of the fungus Botrytis cinerea.</title>
        <authorList>
            <person name="Van Kan J.A."/>
            <person name="Stassen J.H."/>
            <person name="Mosbach A."/>
            <person name="Van Der Lee T.A."/>
            <person name="Faino L."/>
            <person name="Farmer A.D."/>
            <person name="Papasotiriou D.G."/>
            <person name="Zhou S."/>
            <person name="Seidl M.F."/>
            <person name="Cottam E."/>
            <person name="Edel D."/>
            <person name="Hahn M."/>
            <person name="Schwartz D.C."/>
            <person name="Dietrich R.A."/>
            <person name="Widdison S."/>
            <person name="Scalliet G."/>
        </authorList>
    </citation>
    <scope>NUCLEOTIDE SEQUENCE [LARGE SCALE GENOMIC DNA]</scope>
    <source>
        <strain evidence="7 8">B05.10</strain>
    </source>
</reference>
<reference evidence="7 8" key="1">
    <citation type="journal article" date="2011" name="PLoS Genet.">
        <title>Genomic analysis of the necrotrophic fungal pathogens Sclerotinia sclerotiorum and Botrytis cinerea.</title>
        <authorList>
            <person name="Amselem J."/>
            <person name="Cuomo C.A."/>
            <person name="van Kan J.A."/>
            <person name="Viaud M."/>
            <person name="Benito E.P."/>
            <person name="Couloux A."/>
            <person name="Coutinho P.M."/>
            <person name="de Vries R.P."/>
            <person name="Dyer P.S."/>
            <person name="Fillinger S."/>
            <person name="Fournier E."/>
            <person name="Gout L."/>
            <person name="Hahn M."/>
            <person name="Kohn L."/>
            <person name="Lapalu N."/>
            <person name="Plummer K.M."/>
            <person name="Pradier J.M."/>
            <person name="Quevillon E."/>
            <person name="Sharon A."/>
            <person name="Simon A."/>
            <person name="ten Have A."/>
            <person name="Tudzynski B."/>
            <person name="Tudzynski P."/>
            <person name="Wincker P."/>
            <person name="Andrew M."/>
            <person name="Anthouard V."/>
            <person name="Beever R.E."/>
            <person name="Beffa R."/>
            <person name="Benoit I."/>
            <person name="Bouzid O."/>
            <person name="Brault B."/>
            <person name="Chen Z."/>
            <person name="Choquer M."/>
            <person name="Collemare J."/>
            <person name="Cotton P."/>
            <person name="Danchin E.G."/>
            <person name="Da Silva C."/>
            <person name="Gautier A."/>
            <person name="Giraud C."/>
            <person name="Giraud T."/>
            <person name="Gonzalez C."/>
            <person name="Grossetete S."/>
            <person name="Guldener U."/>
            <person name="Henrissat B."/>
            <person name="Howlett B.J."/>
            <person name="Kodira C."/>
            <person name="Kretschmer M."/>
            <person name="Lappartient A."/>
            <person name="Leroch M."/>
            <person name="Levis C."/>
            <person name="Mauceli E."/>
            <person name="Neuveglise C."/>
            <person name="Oeser B."/>
            <person name="Pearson M."/>
            <person name="Poulain J."/>
            <person name="Poussereau N."/>
            <person name="Quesneville H."/>
            <person name="Rascle C."/>
            <person name="Schumacher J."/>
            <person name="Segurens B."/>
            <person name="Sexton A."/>
            <person name="Silva E."/>
            <person name="Sirven C."/>
            <person name="Soanes D.M."/>
            <person name="Talbot N.J."/>
            <person name="Templeton M."/>
            <person name="Yandava C."/>
            <person name="Yarden O."/>
            <person name="Zeng Q."/>
            <person name="Rollins J.A."/>
            <person name="Lebrun M.H."/>
            <person name="Dickman M."/>
        </authorList>
    </citation>
    <scope>NUCLEOTIDE SEQUENCE [LARGE SCALE GENOMIC DNA]</scope>
    <source>
        <strain evidence="7 8">B05.10</strain>
    </source>
</reference>
<dbReference type="InterPro" id="IPR036188">
    <property type="entry name" value="FAD/NAD-bd_sf"/>
</dbReference>
<dbReference type="PANTHER" id="PTHR43004">
    <property type="entry name" value="TRK SYSTEM POTASSIUM UPTAKE PROTEIN"/>
    <property type="match status" value="1"/>
</dbReference>
<keyword evidence="2" id="KW-0285">Flavoprotein</keyword>
<feature type="signal peptide" evidence="5">
    <location>
        <begin position="1"/>
        <end position="19"/>
    </location>
</feature>
<accession>A0A384K4I8</accession>
<evidence type="ECO:0000256" key="1">
    <source>
        <dbReference type="ARBA" id="ARBA00001974"/>
    </source>
</evidence>
<feature type="domain" description="FAD-binding" evidence="6">
    <location>
        <begin position="4"/>
        <end position="358"/>
    </location>
</feature>
<evidence type="ECO:0000256" key="3">
    <source>
        <dbReference type="ARBA" id="ARBA00022827"/>
    </source>
</evidence>
<keyword evidence="5" id="KW-0732">Signal</keyword>
<dbReference type="KEGG" id="bfu:BCIN_15g02320"/>
<dbReference type="GO" id="GO:0071949">
    <property type="term" value="F:FAD binding"/>
    <property type="evidence" value="ECO:0007669"/>
    <property type="project" value="InterPro"/>
</dbReference>
<dbReference type="OrthoDB" id="2096480at2759"/>
<evidence type="ECO:0000313" key="8">
    <source>
        <dbReference type="Proteomes" id="UP000001798"/>
    </source>
</evidence>
<evidence type="ECO:0000256" key="2">
    <source>
        <dbReference type="ARBA" id="ARBA00022630"/>
    </source>
</evidence>
<keyword evidence="8" id="KW-1185">Reference proteome</keyword>
<dbReference type="InterPro" id="IPR050641">
    <property type="entry name" value="RIFMO-like"/>
</dbReference>
<dbReference type="PANTHER" id="PTHR43004:SF19">
    <property type="entry name" value="BINDING MONOOXYGENASE, PUTATIVE (JCVI)-RELATED"/>
    <property type="match status" value="1"/>
</dbReference>
<dbReference type="Pfam" id="PF01494">
    <property type="entry name" value="FAD_binding_3"/>
    <property type="match status" value="1"/>
</dbReference>
<protein>
    <recommendedName>
        <fullName evidence="6">FAD-binding domain-containing protein</fullName>
    </recommendedName>
</protein>
<feature type="chain" id="PRO_5016715590" description="FAD-binding domain-containing protein" evidence="5">
    <location>
        <begin position="20"/>
        <end position="556"/>
    </location>
</feature>
<evidence type="ECO:0000259" key="6">
    <source>
        <dbReference type="Pfam" id="PF01494"/>
    </source>
</evidence>
<evidence type="ECO:0000313" key="7">
    <source>
        <dbReference type="EMBL" id="ATZ57681.1"/>
    </source>
</evidence>
<dbReference type="InterPro" id="IPR002938">
    <property type="entry name" value="FAD-bd"/>
</dbReference>
<reference evidence="7 8" key="2">
    <citation type="journal article" date="2012" name="Eukaryot. Cell">
        <title>Genome update of Botrytis cinerea strains B05.10 and T4.</title>
        <authorList>
            <person name="Staats M."/>
            <person name="van Kan J.A."/>
        </authorList>
    </citation>
    <scope>NUCLEOTIDE SEQUENCE [LARGE SCALE GENOMIC DNA]</scope>
    <source>
        <strain evidence="7 8">B05.10</strain>
    </source>
</reference>
<keyword evidence="4" id="KW-0560">Oxidoreductase</keyword>
<keyword evidence="3" id="KW-0274">FAD</keyword>
<dbReference type="EMBL" id="CP009819">
    <property type="protein sequence ID" value="ATZ57681.1"/>
    <property type="molecule type" value="Genomic_DNA"/>
</dbReference>